<comment type="caution">
    <text evidence="1">The sequence shown here is derived from an EMBL/GenBank/DDBJ whole genome shotgun (WGS) entry which is preliminary data.</text>
</comment>
<proteinExistence type="predicted"/>
<gene>
    <name evidence="1" type="ORF">ISX34_01710</name>
</gene>
<accession>A0ABD4JRU1</accession>
<dbReference type="RefSeq" id="WP_126000449.1">
    <property type="nucleotide sequence ID" value="NZ_CAIZUP010000001.1"/>
</dbReference>
<evidence type="ECO:0000313" key="2">
    <source>
        <dbReference type="Proteomes" id="UP000662438"/>
    </source>
</evidence>
<name>A0ABD4JRU1_9ENTR</name>
<evidence type="ECO:0000313" key="1">
    <source>
        <dbReference type="EMBL" id="MBF1968593.1"/>
    </source>
</evidence>
<protein>
    <submittedName>
        <fullName evidence="1">Uncharacterized protein</fullName>
    </submittedName>
</protein>
<sequence>MLDQKFVEISVWRDRECSSQIVEFDLPDSVCNNADAFLSEVNSFLIDNEFIENIHPNFLTNLEFSEVLAIICSKDIICDHYKVDRETKELEKVISRSRKMIICARNKS</sequence>
<dbReference type="EMBL" id="JADIXG010000001">
    <property type="protein sequence ID" value="MBF1968593.1"/>
    <property type="molecule type" value="Genomic_DNA"/>
</dbReference>
<organism evidence="1 2">
    <name type="scientific">Enterobacter hormaechei</name>
    <dbReference type="NCBI Taxonomy" id="158836"/>
    <lineage>
        <taxon>Bacteria</taxon>
        <taxon>Pseudomonadati</taxon>
        <taxon>Pseudomonadota</taxon>
        <taxon>Gammaproteobacteria</taxon>
        <taxon>Enterobacterales</taxon>
        <taxon>Enterobacteriaceae</taxon>
        <taxon>Enterobacter</taxon>
        <taxon>Enterobacter cloacae complex</taxon>
    </lineage>
</organism>
<reference evidence="1 2" key="1">
    <citation type="submission" date="2020-10" db="EMBL/GenBank/DDBJ databases">
        <title>Genomic surveiliance of eskapee pathogens from blood stream infections in KZN.</title>
        <authorList>
            <person name="Hetsa B.A."/>
            <person name="Amoako D.G."/>
            <person name="Akebe A.L.K."/>
            <person name="Essack S."/>
        </authorList>
    </citation>
    <scope>NUCLEOTIDE SEQUENCE [LARGE SCALE GENOMIC DNA]</scope>
    <source>
        <strain evidence="1 2">E6</strain>
    </source>
</reference>
<dbReference type="AlphaFoldDB" id="A0ABD4JRU1"/>
<dbReference type="Proteomes" id="UP000662438">
    <property type="component" value="Unassembled WGS sequence"/>
</dbReference>